<reference evidence="1 2" key="1">
    <citation type="journal article" date="2017" name="Front. Microbiol.">
        <title>New Insights into the Diversity of the Genus Faecalibacterium.</title>
        <authorList>
            <person name="Benevides L."/>
            <person name="Burman S."/>
            <person name="Martin R."/>
            <person name="Robert V."/>
            <person name="Thomas M."/>
            <person name="Miquel S."/>
            <person name="Chain F."/>
            <person name="Sokol H."/>
            <person name="Bermudez-Humaran L.G."/>
            <person name="Morrison M."/>
            <person name="Langella P."/>
            <person name="Azevedo V.A."/>
            <person name="Chatel J.M."/>
            <person name="Soares S."/>
        </authorList>
    </citation>
    <scope>NUCLEOTIDE SEQUENCE [LARGE SCALE GENOMIC DNA]</scope>
    <source>
        <strain evidence="1 2">CNCM I 4575</strain>
    </source>
</reference>
<gene>
    <name evidence="1" type="ORF">CGS58_10030</name>
</gene>
<evidence type="ECO:0000313" key="2">
    <source>
        <dbReference type="Proteomes" id="UP000220005"/>
    </source>
</evidence>
<protein>
    <submittedName>
        <fullName evidence="1">Uncharacterized protein</fullName>
    </submittedName>
</protein>
<sequence length="419" mass="46759">MFESNKEMVLRECDRLNETRGVMTGSVSHTTFFHRIQGDLLISGYLASNLSLITDLVLEYLCRKDMPTILLSCHPELFGRIRGMCAGAEEQIAISDSLERKYLPFYGLGKEKLLHFIHRAAELLGYHTMIDRILQYASAALNIVAMKYPVSLPALSALLLEDDDRIAGYALTLGLNNMVTDVILANHEAGICLRRICEKLSSVFDAVADPDADTKYDLQSGTQKGIPLQALYTTSAEQALMNEYLKEELAAALKKVNRIRVIVDELEFVPEDVLLRYLFSMKRQGRIELIYISRNAKESTEGAALSFSNVVLSGHDQPAVTEELSQTLWGTYLYSYPVPNVGKPPALIFTPRKTVNWAIATQERLRVRAADLFPRQGFLGQIPDQFAVKTAANEYIYLVPSARFLSSKGASLTRAALHA</sequence>
<name>A0A2A7AP57_9FIRM</name>
<dbReference type="Proteomes" id="UP000220005">
    <property type="component" value="Unassembled WGS sequence"/>
</dbReference>
<comment type="caution">
    <text evidence="1">The sequence shown here is derived from an EMBL/GenBank/DDBJ whole genome shotgun (WGS) entry which is preliminary data.</text>
</comment>
<dbReference type="RefSeq" id="WP_097839763.1">
    <property type="nucleotide sequence ID" value="NZ_NMTY01000024.1"/>
</dbReference>
<dbReference type="AlphaFoldDB" id="A0A2A7AP57"/>
<accession>A0A2A7AP57</accession>
<organism evidence="1 2">
    <name type="scientific">Faecalibacterium prausnitzii</name>
    <dbReference type="NCBI Taxonomy" id="853"/>
    <lineage>
        <taxon>Bacteria</taxon>
        <taxon>Bacillati</taxon>
        <taxon>Bacillota</taxon>
        <taxon>Clostridia</taxon>
        <taxon>Eubacteriales</taxon>
        <taxon>Oscillospiraceae</taxon>
        <taxon>Faecalibacterium</taxon>
    </lineage>
</organism>
<evidence type="ECO:0000313" key="1">
    <source>
        <dbReference type="EMBL" id="PDX80831.1"/>
    </source>
</evidence>
<dbReference type="EMBL" id="NMTY01000024">
    <property type="protein sequence ID" value="PDX80831.1"/>
    <property type="molecule type" value="Genomic_DNA"/>
</dbReference>
<proteinExistence type="predicted"/>